<feature type="signal peptide" evidence="1">
    <location>
        <begin position="1"/>
        <end position="23"/>
    </location>
</feature>
<evidence type="ECO:0000256" key="1">
    <source>
        <dbReference type="SAM" id="SignalP"/>
    </source>
</evidence>
<dbReference type="InterPro" id="IPR011040">
    <property type="entry name" value="Sialidase"/>
</dbReference>
<dbReference type="InterPro" id="IPR036278">
    <property type="entry name" value="Sialidase_sf"/>
</dbReference>
<organism evidence="3 4">
    <name type="scientific">Flectobacillus roseus</name>
    <dbReference type="NCBI Taxonomy" id="502259"/>
    <lineage>
        <taxon>Bacteria</taxon>
        <taxon>Pseudomonadati</taxon>
        <taxon>Bacteroidota</taxon>
        <taxon>Cytophagia</taxon>
        <taxon>Cytophagales</taxon>
        <taxon>Flectobacillaceae</taxon>
        <taxon>Flectobacillus</taxon>
    </lineage>
</organism>
<dbReference type="PANTHER" id="PTHR43752">
    <property type="entry name" value="BNR/ASP-BOX REPEAT FAMILY PROTEIN"/>
    <property type="match status" value="1"/>
</dbReference>
<dbReference type="PANTHER" id="PTHR43752:SF2">
    <property type="entry name" value="BNR_ASP-BOX REPEAT FAMILY PROTEIN"/>
    <property type="match status" value="1"/>
</dbReference>
<feature type="chain" id="PRO_5045880206" evidence="1">
    <location>
        <begin position="24"/>
        <end position="360"/>
    </location>
</feature>
<dbReference type="Proteomes" id="UP001236507">
    <property type="component" value="Unassembled WGS sequence"/>
</dbReference>
<comment type="caution">
    <text evidence="3">The sequence shown here is derived from an EMBL/GenBank/DDBJ whole genome shotgun (WGS) entry which is preliminary data.</text>
</comment>
<accession>A0ABT6YBY2</accession>
<dbReference type="Gene3D" id="2.120.10.10">
    <property type="match status" value="1"/>
</dbReference>
<gene>
    <name evidence="3" type="ORF">QM524_17870</name>
</gene>
<dbReference type="CDD" id="cd15482">
    <property type="entry name" value="Sialidase_non-viral"/>
    <property type="match status" value="1"/>
</dbReference>
<dbReference type="EMBL" id="JASHIF010000017">
    <property type="protein sequence ID" value="MDI9861089.1"/>
    <property type="molecule type" value="Genomic_DNA"/>
</dbReference>
<proteinExistence type="predicted"/>
<evidence type="ECO:0000313" key="4">
    <source>
        <dbReference type="Proteomes" id="UP001236507"/>
    </source>
</evidence>
<name>A0ABT6YBY2_9BACT</name>
<feature type="domain" description="Sialidase" evidence="2">
    <location>
        <begin position="57"/>
        <end position="329"/>
    </location>
</feature>
<evidence type="ECO:0000313" key="3">
    <source>
        <dbReference type="EMBL" id="MDI9861089.1"/>
    </source>
</evidence>
<sequence>MKSLFRILCKSIFLLLTFHNGQAQTSPEGIIQSEFIFPTNEFPECHASSIVQTKDGFLVTWFAGTHEKNPDVSIYASRYSHGAWSKPIELANGIQSSDVRYPCWNPVLFQVPQGDLLLFYKVGPDPVHWWGMIRRSKDEGRTWSEPEKLPEGILGPIKNKPVWLQNNTILCPTSTELDGWKLYFEYSKDLGKTWQKTAFLNDGKNIMAIQPSVLFHPKGKLQLLCRSQNDAILEAYSNDNGMTWSEVQKTNLPNPNSGTDAVTLKDGRHLLVYNHTIRYAGKWGGPRSPINVAISSDGKKWLAVAELETEPGEFSYPAVIQSTDGMVHIIYTWKRKTVKHVVLDPKKISGKEIMNGQWPK</sequence>
<dbReference type="Pfam" id="PF13088">
    <property type="entry name" value="BNR_2"/>
    <property type="match status" value="1"/>
</dbReference>
<dbReference type="SUPFAM" id="SSF50939">
    <property type="entry name" value="Sialidases"/>
    <property type="match status" value="1"/>
</dbReference>
<keyword evidence="4" id="KW-1185">Reference proteome</keyword>
<evidence type="ECO:0000259" key="2">
    <source>
        <dbReference type="Pfam" id="PF13088"/>
    </source>
</evidence>
<keyword evidence="1" id="KW-0732">Signal</keyword>
<protein>
    <submittedName>
        <fullName evidence="3">Exo-alpha-sialidase</fullName>
    </submittedName>
</protein>
<dbReference type="RefSeq" id="WP_283345594.1">
    <property type="nucleotide sequence ID" value="NZ_JASHIF010000017.1"/>
</dbReference>
<reference evidence="3 4" key="1">
    <citation type="submission" date="2023-05" db="EMBL/GenBank/DDBJ databases">
        <title>Novel species of genus Flectobacillus isolated from stream in China.</title>
        <authorList>
            <person name="Lu H."/>
        </authorList>
    </citation>
    <scope>NUCLEOTIDE SEQUENCE [LARGE SCALE GENOMIC DNA]</scope>
    <source>
        <strain evidence="3 4">KCTC 42575</strain>
    </source>
</reference>